<dbReference type="EMBL" id="KZ501855">
    <property type="protein sequence ID" value="PKU87732.1"/>
    <property type="molecule type" value="Genomic_DNA"/>
</dbReference>
<protein>
    <submittedName>
        <fullName evidence="1">Uncharacterized protein</fullName>
    </submittedName>
</protein>
<dbReference type="Proteomes" id="UP000233837">
    <property type="component" value="Unassembled WGS sequence"/>
</dbReference>
<accession>A0A2I0XIJ1</accession>
<reference evidence="1 2" key="2">
    <citation type="journal article" date="2017" name="Nature">
        <title>The Apostasia genome and the evolution of orchids.</title>
        <authorList>
            <person name="Zhang G.Q."/>
            <person name="Liu K.W."/>
            <person name="Li Z."/>
            <person name="Lohaus R."/>
            <person name="Hsiao Y.Y."/>
            <person name="Niu S.C."/>
            <person name="Wang J.Y."/>
            <person name="Lin Y.C."/>
            <person name="Xu Q."/>
            <person name="Chen L.J."/>
            <person name="Yoshida K."/>
            <person name="Fujiwara S."/>
            <person name="Wang Z.W."/>
            <person name="Zhang Y.Q."/>
            <person name="Mitsuda N."/>
            <person name="Wang M."/>
            <person name="Liu G.H."/>
            <person name="Pecoraro L."/>
            <person name="Huang H.X."/>
            <person name="Xiao X.J."/>
            <person name="Lin M."/>
            <person name="Wu X.Y."/>
            <person name="Wu W.L."/>
            <person name="Chen Y.Y."/>
            <person name="Chang S.B."/>
            <person name="Sakamoto S."/>
            <person name="Ohme-Takagi M."/>
            <person name="Yagi M."/>
            <person name="Zeng S.J."/>
            <person name="Shen C.Y."/>
            <person name="Yeh C.M."/>
            <person name="Luo Y.B."/>
            <person name="Tsai W.C."/>
            <person name="Van de Peer Y."/>
            <person name="Liu Z.J."/>
        </authorList>
    </citation>
    <scope>NUCLEOTIDE SEQUENCE [LARGE SCALE GENOMIC DNA]</scope>
    <source>
        <tissue evidence="1">The whole plant</tissue>
    </source>
</reference>
<keyword evidence="2" id="KW-1185">Reference proteome</keyword>
<evidence type="ECO:0000313" key="1">
    <source>
        <dbReference type="EMBL" id="PKU87732.1"/>
    </source>
</evidence>
<gene>
    <name evidence="1" type="ORF">MA16_Dca023575</name>
</gene>
<reference evidence="1 2" key="1">
    <citation type="journal article" date="2016" name="Sci. Rep.">
        <title>The Dendrobium catenatum Lindl. genome sequence provides insights into polysaccharide synthase, floral development and adaptive evolution.</title>
        <authorList>
            <person name="Zhang G.Q."/>
            <person name="Xu Q."/>
            <person name="Bian C."/>
            <person name="Tsai W.C."/>
            <person name="Yeh C.M."/>
            <person name="Liu K.W."/>
            <person name="Yoshida K."/>
            <person name="Zhang L.S."/>
            <person name="Chang S.B."/>
            <person name="Chen F."/>
            <person name="Shi Y."/>
            <person name="Su Y.Y."/>
            <person name="Zhang Y.Q."/>
            <person name="Chen L.J."/>
            <person name="Yin Y."/>
            <person name="Lin M."/>
            <person name="Huang H."/>
            <person name="Deng H."/>
            <person name="Wang Z.W."/>
            <person name="Zhu S.L."/>
            <person name="Zhao X."/>
            <person name="Deng C."/>
            <person name="Niu S.C."/>
            <person name="Huang J."/>
            <person name="Wang M."/>
            <person name="Liu G.H."/>
            <person name="Yang H.J."/>
            <person name="Xiao X.J."/>
            <person name="Hsiao Y.Y."/>
            <person name="Wu W.L."/>
            <person name="Chen Y.Y."/>
            <person name="Mitsuda N."/>
            <person name="Ohme-Takagi M."/>
            <person name="Luo Y.B."/>
            <person name="Van de Peer Y."/>
            <person name="Liu Z.J."/>
        </authorList>
    </citation>
    <scope>NUCLEOTIDE SEQUENCE [LARGE SCALE GENOMIC DNA]</scope>
    <source>
        <tissue evidence="1">The whole plant</tissue>
    </source>
</reference>
<organism evidence="1 2">
    <name type="scientific">Dendrobium catenatum</name>
    <dbReference type="NCBI Taxonomy" id="906689"/>
    <lineage>
        <taxon>Eukaryota</taxon>
        <taxon>Viridiplantae</taxon>
        <taxon>Streptophyta</taxon>
        <taxon>Embryophyta</taxon>
        <taxon>Tracheophyta</taxon>
        <taxon>Spermatophyta</taxon>
        <taxon>Magnoliopsida</taxon>
        <taxon>Liliopsida</taxon>
        <taxon>Asparagales</taxon>
        <taxon>Orchidaceae</taxon>
        <taxon>Epidendroideae</taxon>
        <taxon>Malaxideae</taxon>
        <taxon>Dendrobiinae</taxon>
        <taxon>Dendrobium</taxon>
    </lineage>
</organism>
<proteinExistence type="predicted"/>
<dbReference type="AlphaFoldDB" id="A0A2I0XIJ1"/>
<evidence type="ECO:0000313" key="2">
    <source>
        <dbReference type="Proteomes" id="UP000233837"/>
    </source>
</evidence>
<sequence length="59" mass="6580">MKALKFQLEDPFQRIPDISLRSIAMIATERAEGVLEGKFQVPLVIKSFTGRSTKLGSTK</sequence>
<name>A0A2I0XIJ1_9ASPA</name>